<dbReference type="EMBL" id="CM056816">
    <property type="protein sequence ID" value="KAJ8634019.1"/>
    <property type="molecule type" value="Genomic_DNA"/>
</dbReference>
<reference evidence="1 2" key="1">
    <citation type="journal article" date="2022" name="Hortic Res">
        <title>A haplotype resolved chromosomal level avocado genome allows analysis of novel avocado genes.</title>
        <authorList>
            <person name="Nath O."/>
            <person name="Fletcher S.J."/>
            <person name="Hayward A."/>
            <person name="Shaw L.M."/>
            <person name="Masouleh A.K."/>
            <person name="Furtado A."/>
            <person name="Henry R.J."/>
            <person name="Mitter N."/>
        </authorList>
    </citation>
    <scope>NUCLEOTIDE SEQUENCE [LARGE SCALE GENOMIC DNA]</scope>
    <source>
        <strain evidence="2">cv. Hass</strain>
    </source>
</reference>
<name>A0ACC2LLT4_PERAE</name>
<evidence type="ECO:0000313" key="2">
    <source>
        <dbReference type="Proteomes" id="UP001234297"/>
    </source>
</evidence>
<comment type="caution">
    <text evidence="1">The sequence shown here is derived from an EMBL/GenBank/DDBJ whole genome shotgun (WGS) entry which is preliminary data.</text>
</comment>
<protein>
    <submittedName>
        <fullName evidence="1">Uncharacterized protein</fullName>
    </submittedName>
</protein>
<accession>A0ACC2LLT4</accession>
<sequence>MTSHTCFVVPALVQGCAKEGVLDGVRSLVDVGGSNGVDSKAIPNAFSHVKFTVMDLAHVIETLPKDPKVDFVL</sequence>
<proteinExistence type="predicted"/>
<keyword evidence="2" id="KW-1185">Reference proteome</keyword>
<evidence type="ECO:0000313" key="1">
    <source>
        <dbReference type="EMBL" id="KAJ8634019.1"/>
    </source>
</evidence>
<dbReference type="Proteomes" id="UP001234297">
    <property type="component" value="Chromosome 8"/>
</dbReference>
<gene>
    <name evidence="1" type="ORF">MRB53_027355</name>
</gene>
<organism evidence="1 2">
    <name type="scientific">Persea americana</name>
    <name type="common">Avocado</name>
    <dbReference type="NCBI Taxonomy" id="3435"/>
    <lineage>
        <taxon>Eukaryota</taxon>
        <taxon>Viridiplantae</taxon>
        <taxon>Streptophyta</taxon>
        <taxon>Embryophyta</taxon>
        <taxon>Tracheophyta</taxon>
        <taxon>Spermatophyta</taxon>
        <taxon>Magnoliopsida</taxon>
        <taxon>Magnoliidae</taxon>
        <taxon>Laurales</taxon>
        <taxon>Lauraceae</taxon>
        <taxon>Persea</taxon>
    </lineage>
</organism>